<reference evidence="3" key="1">
    <citation type="submission" date="2022-11" db="UniProtKB">
        <authorList>
            <consortium name="WormBaseParasite"/>
        </authorList>
    </citation>
    <scope>IDENTIFICATION</scope>
</reference>
<feature type="region of interest" description="Disordered" evidence="1">
    <location>
        <begin position="28"/>
        <end position="58"/>
    </location>
</feature>
<keyword evidence="2" id="KW-1185">Reference proteome</keyword>
<sequence length="122" mass="13905">MADEWPTTDIITDDTGSQIDCKPLKERREGKFEGEENVEWQHRSDQTFEGEEVDENDDETTFWNEVLAAEAERALERANIPHPNCFFDDSNRFGPNITMLSSTSSHTNEEIAVKAAAKALER</sequence>
<proteinExistence type="predicted"/>
<evidence type="ECO:0000313" key="2">
    <source>
        <dbReference type="Proteomes" id="UP000887564"/>
    </source>
</evidence>
<dbReference type="AlphaFoldDB" id="A0A914S7A1"/>
<name>A0A914S7A1_PAREQ</name>
<evidence type="ECO:0000313" key="3">
    <source>
        <dbReference type="WBParaSite" id="PEQ_0001306401-mRNA-1"/>
    </source>
</evidence>
<dbReference type="Proteomes" id="UP000887564">
    <property type="component" value="Unplaced"/>
</dbReference>
<protein>
    <submittedName>
        <fullName evidence="3">Uncharacterized protein</fullName>
    </submittedName>
</protein>
<feature type="compositionally biased region" description="Acidic residues" evidence="1">
    <location>
        <begin position="48"/>
        <end position="58"/>
    </location>
</feature>
<dbReference type="WBParaSite" id="PEQ_0001306401-mRNA-1">
    <property type="protein sequence ID" value="PEQ_0001306401-mRNA-1"/>
    <property type="gene ID" value="PEQ_0001306401"/>
</dbReference>
<evidence type="ECO:0000256" key="1">
    <source>
        <dbReference type="SAM" id="MobiDB-lite"/>
    </source>
</evidence>
<accession>A0A914S7A1</accession>
<feature type="compositionally biased region" description="Basic and acidic residues" evidence="1">
    <location>
        <begin position="28"/>
        <end position="46"/>
    </location>
</feature>
<organism evidence="2 3">
    <name type="scientific">Parascaris equorum</name>
    <name type="common">Equine roundworm</name>
    <dbReference type="NCBI Taxonomy" id="6256"/>
    <lineage>
        <taxon>Eukaryota</taxon>
        <taxon>Metazoa</taxon>
        <taxon>Ecdysozoa</taxon>
        <taxon>Nematoda</taxon>
        <taxon>Chromadorea</taxon>
        <taxon>Rhabditida</taxon>
        <taxon>Spirurina</taxon>
        <taxon>Ascaridomorpha</taxon>
        <taxon>Ascaridoidea</taxon>
        <taxon>Ascarididae</taxon>
        <taxon>Parascaris</taxon>
    </lineage>
</organism>